<dbReference type="RefSeq" id="WP_074711176.1">
    <property type="nucleotide sequence ID" value="NZ_FNTV01000001.1"/>
</dbReference>
<feature type="compositionally biased region" description="Basic residues" evidence="1">
    <location>
        <begin position="21"/>
        <end position="32"/>
    </location>
</feature>
<feature type="compositionally biased region" description="Polar residues" evidence="1">
    <location>
        <begin position="1"/>
        <end position="14"/>
    </location>
</feature>
<evidence type="ECO:0000313" key="4">
    <source>
        <dbReference type="Proteomes" id="UP000182725"/>
    </source>
</evidence>
<dbReference type="Pfam" id="PF19843">
    <property type="entry name" value="DUF6318"/>
    <property type="match status" value="1"/>
</dbReference>
<accession>A0A1H5J1H7</accession>
<feature type="region of interest" description="Disordered" evidence="1">
    <location>
        <begin position="65"/>
        <end position="116"/>
    </location>
</feature>
<gene>
    <name evidence="3" type="ORF">SAMN04489740_1475</name>
</gene>
<name>A0A1H5J1H7_9MICC</name>
<dbReference type="InterPro" id="IPR046281">
    <property type="entry name" value="DUF6318"/>
</dbReference>
<feature type="domain" description="DUF6318" evidence="2">
    <location>
        <begin position="101"/>
        <end position="252"/>
    </location>
</feature>
<feature type="region of interest" description="Disordered" evidence="1">
    <location>
        <begin position="1"/>
        <end position="38"/>
    </location>
</feature>
<dbReference type="AlphaFoldDB" id="A0A1H5J1H7"/>
<proteinExistence type="predicted"/>
<protein>
    <recommendedName>
        <fullName evidence="2">DUF6318 domain-containing protein</fullName>
    </recommendedName>
</protein>
<evidence type="ECO:0000256" key="1">
    <source>
        <dbReference type="SAM" id="MobiDB-lite"/>
    </source>
</evidence>
<dbReference type="EMBL" id="FNTV01000001">
    <property type="protein sequence ID" value="SEE46322.1"/>
    <property type="molecule type" value="Genomic_DNA"/>
</dbReference>
<sequence length="260" mass="27925">MMDSNTTTTHAITMQGQGQPHQHHHGDRHQHRHGDGYGYRSGRRGWVVPGVVVFLSVMLVLSGCTSSGDDPSPGVTSPAGTAGETTPPTTTTAVPPPTAAVYKPASDTGPAENVPKPVLPAKAQEFSKEGLIAFTEYWYSTLGYAFETGDPEPMMTITDPGCRTCNAMKEAVVPWHEEGRWIVGGQMHVLSSDTPFTPAADGNYQVTLMVRQQNVKYYRGDKTLAEDRGVKPTVADILIATYGSGRWTAITVEHLQGSGA</sequence>
<dbReference type="Proteomes" id="UP000182725">
    <property type="component" value="Unassembled WGS sequence"/>
</dbReference>
<organism evidence="3 4">
    <name type="scientific">Arthrobacter alpinus</name>
    <dbReference type="NCBI Taxonomy" id="656366"/>
    <lineage>
        <taxon>Bacteria</taxon>
        <taxon>Bacillati</taxon>
        <taxon>Actinomycetota</taxon>
        <taxon>Actinomycetes</taxon>
        <taxon>Micrococcales</taxon>
        <taxon>Micrococcaceae</taxon>
        <taxon>Arthrobacter</taxon>
    </lineage>
</organism>
<feature type="compositionally biased region" description="Low complexity" evidence="1">
    <location>
        <begin position="78"/>
        <end position="93"/>
    </location>
</feature>
<evidence type="ECO:0000313" key="3">
    <source>
        <dbReference type="EMBL" id="SEE46322.1"/>
    </source>
</evidence>
<reference evidence="3 4" key="1">
    <citation type="submission" date="2016-10" db="EMBL/GenBank/DDBJ databases">
        <authorList>
            <person name="de Groot N.N."/>
        </authorList>
    </citation>
    <scope>NUCLEOTIDE SEQUENCE [LARGE SCALE GENOMIC DNA]</scope>
    <source>
        <strain evidence="3 4">DSM 22274</strain>
    </source>
</reference>
<evidence type="ECO:0000259" key="2">
    <source>
        <dbReference type="Pfam" id="PF19843"/>
    </source>
</evidence>